<dbReference type="PROSITE" id="PS50127">
    <property type="entry name" value="UBC_2"/>
    <property type="match status" value="1"/>
</dbReference>
<dbReference type="Pfam" id="PF00179">
    <property type="entry name" value="UQ_con"/>
    <property type="match status" value="1"/>
</dbReference>
<sequence>MEREICVEGEKPRCGILKKLNTVLLCIKSLLTSPKPDDPLVPDAAKLYKLDKKKTIKQRQNGHENMPCDMCSTEIEHLEISKDPPPGCSAGPLDDNIFIWEAMVAGPYDDRKSPYAGGVFFLQMTIPNDYPYRPPTVKFLTEIYHPYVEHSSGKLSLNILSSRWSPDLTISKLLICIKTLLDSPDPNGGKLSLSDSFTYNRTAADWTRKYADVR</sequence>
<protein>
    <submittedName>
        <fullName evidence="2">UBE2D</fullName>
        <ecNumber evidence="2">2.3.2.23</ecNumber>
    </submittedName>
</protein>
<dbReference type="Gene3D" id="3.10.110.10">
    <property type="entry name" value="Ubiquitin Conjugating Enzyme"/>
    <property type="match status" value="2"/>
</dbReference>
<dbReference type="InterPro" id="IPR000608">
    <property type="entry name" value="UBC"/>
</dbReference>
<dbReference type="InterPro" id="IPR016135">
    <property type="entry name" value="UBQ-conjugating_enzyme/RWD"/>
</dbReference>
<organism evidence="2 3">
    <name type="scientific">Mytilus coruscus</name>
    <name type="common">Sea mussel</name>
    <dbReference type="NCBI Taxonomy" id="42192"/>
    <lineage>
        <taxon>Eukaryota</taxon>
        <taxon>Metazoa</taxon>
        <taxon>Spiralia</taxon>
        <taxon>Lophotrochozoa</taxon>
        <taxon>Mollusca</taxon>
        <taxon>Bivalvia</taxon>
        <taxon>Autobranchia</taxon>
        <taxon>Pteriomorphia</taxon>
        <taxon>Mytilida</taxon>
        <taxon>Mytiloidea</taxon>
        <taxon>Mytilidae</taxon>
        <taxon>Mytilinae</taxon>
        <taxon>Mytilus</taxon>
    </lineage>
</organism>
<keyword evidence="2" id="KW-0808">Transferase</keyword>
<dbReference type="EC" id="2.3.2.23" evidence="2"/>
<evidence type="ECO:0000313" key="2">
    <source>
        <dbReference type="EMBL" id="CAC5412715.1"/>
    </source>
</evidence>
<dbReference type="SUPFAM" id="SSF54495">
    <property type="entry name" value="UBC-like"/>
    <property type="match status" value="2"/>
</dbReference>
<reference evidence="2 3" key="1">
    <citation type="submission" date="2020-06" db="EMBL/GenBank/DDBJ databases">
        <authorList>
            <person name="Li R."/>
            <person name="Bekaert M."/>
        </authorList>
    </citation>
    <scope>NUCLEOTIDE SEQUENCE [LARGE SCALE GENOMIC DNA]</scope>
    <source>
        <strain evidence="3">wild</strain>
    </source>
</reference>
<keyword evidence="3" id="KW-1185">Reference proteome</keyword>
<name>A0A6J8DZG1_MYTCO</name>
<dbReference type="GO" id="GO:0061631">
    <property type="term" value="F:ubiquitin conjugating enzyme activity"/>
    <property type="evidence" value="ECO:0007669"/>
    <property type="project" value="UniProtKB-EC"/>
</dbReference>
<dbReference type="SMART" id="SM00212">
    <property type="entry name" value="UBCc"/>
    <property type="match status" value="1"/>
</dbReference>
<feature type="domain" description="UBC core" evidence="1">
    <location>
        <begin position="66"/>
        <end position="214"/>
    </location>
</feature>
<keyword evidence="2" id="KW-0012">Acyltransferase</keyword>
<dbReference type="OrthoDB" id="7851174at2759"/>
<proteinExistence type="predicted"/>
<dbReference type="AlphaFoldDB" id="A0A6J8DZG1"/>
<dbReference type="EMBL" id="CACVKT020008083">
    <property type="protein sequence ID" value="CAC5412715.1"/>
    <property type="molecule type" value="Genomic_DNA"/>
</dbReference>
<dbReference type="Proteomes" id="UP000507470">
    <property type="component" value="Unassembled WGS sequence"/>
</dbReference>
<dbReference type="PANTHER" id="PTHR24068">
    <property type="entry name" value="UBIQUITIN-CONJUGATING ENZYME E2"/>
    <property type="match status" value="1"/>
</dbReference>
<evidence type="ECO:0000259" key="1">
    <source>
        <dbReference type="PROSITE" id="PS50127"/>
    </source>
</evidence>
<accession>A0A6J8DZG1</accession>
<gene>
    <name evidence="2" type="ORF">MCOR_45702</name>
</gene>
<evidence type="ECO:0000313" key="3">
    <source>
        <dbReference type="Proteomes" id="UP000507470"/>
    </source>
</evidence>